<keyword evidence="6" id="KW-1185">Reference proteome</keyword>
<keyword evidence="4" id="KW-0460">Magnesium</keyword>
<evidence type="ECO:0000256" key="1">
    <source>
        <dbReference type="ARBA" id="ARBA00010638"/>
    </source>
</evidence>
<comment type="cofactor">
    <cofactor evidence="4">
        <name>Mg(2+)</name>
        <dbReference type="ChEBI" id="CHEBI:18420"/>
    </cofactor>
</comment>
<dbReference type="SUPFAM" id="SSF100950">
    <property type="entry name" value="NagB/RpiA/CoA transferase-like"/>
    <property type="match status" value="1"/>
</dbReference>
<keyword evidence="2 4" id="KW-0547">Nucleotide-binding</keyword>
<evidence type="ECO:0000313" key="5">
    <source>
        <dbReference type="EMBL" id="GAA2620024.1"/>
    </source>
</evidence>
<dbReference type="InterPro" id="IPR002698">
    <property type="entry name" value="FTHF_cligase"/>
</dbReference>
<evidence type="ECO:0000313" key="6">
    <source>
        <dbReference type="Proteomes" id="UP001501447"/>
    </source>
</evidence>
<dbReference type="Proteomes" id="UP001501447">
    <property type="component" value="Unassembled WGS sequence"/>
</dbReference>
<dbReference type="NCBIfam" id="TIGR02727">
    <property type="entry name" value="MTHFS_bact"/>
    <property type="match status" value="1"/>
</dbReference>
<dbReference type="EC" id="6.3.3.2" evidence="4"/>
<sequence length="210" mass="21805">MSQSASSEQRSKRELRRGVLAVRAALSADDVAESARALARQVLELPELAGAASVAAYVSVGTEPGTGPLLEALRERGVRVLLPVLLPDNDLDWALFEGAGALVRAGRGLLEPSGARLGPDAVTGVDAVLLPGLAADRRGLRLGRGAGCYDRVLARLTASGAGPVRAVLLYEGELLAHVPEEEHDRPVGLAVTPRGVHRFGDVHRLGGGPA</sequence>
<proteinExistence type="inferred from homology"/>
<dbReference type="Gene3D" id="3.40.50.10420">
    <property type="entry name" value="NagB/RpiA/CoA transferase-like"/>
    <property type="match status" value="1"/>
</dbReference>
<comment type="caution">
    <text evidence="5">The sequence shown here is derived from an EMBL/GenBank/DDBJ whole genome shotgun (WGS) entry which is preliminary data.</text>
</comment>
<protein>
    <recommendedName>
        <fullName evidence="4">5-formyltetrahydrofolate cyclo-ligase</fullName>
        <ecNumber evidence="4">6.3.3.2</ecNumber>
    </recommendedName>
</protein>
<gene>
    <name evidence="5" type="ORF">GCM10009863_37560</name>
</gene>
<keyword evidence="3 4" id="KW-0067">ATP-binding</keyword>
<accession>A0ABN3Q876</accession>
<dbReference type="RefSeq" id="WP_344567398.1">
    <property type="nucleotide sequence ID" value="NZ_BAAARJ010000011.1"/>
</dbReference>
<dbReference type="PANTHER" id="PTHR23407:SF1">
    <property type="entry name" value="5-FORMYLTETRAHYDROFOLATE CYCLO-LIGASE"/>
    <property type="match status" value="1"/>
</dbReference>
<keyword evidence="4" id="KW-0479">Metal-binding</keyword>
<dbReference type="Pfam" id="PF01812">
    <property type="entry name" value="5-FTHF_cyc-lig"/>
    <property type="match status" value="1"/>
</dbReference>
<dbReference type="EMBL" id="BAAARJ010000011">
    <property type="protein sequence ID" value="GAA2620024.1"/>
    <property type="molecule type" value="Genomic_DNA"/>
</dbReference>
<organism evidence="5 6">
    <name type="scientific">Streptomyces axinellae</name>
    <dbReference type="NCBI Taxonomy" id="552788"/>
    <lineage>
        <taxon>Bacteria</taxon>
        <taxon>Bacillati</taxon>
        <taxon>Actinomycetota</taxon>
        <taxon>Actinomycetes</taxon>
        <taxon>Kitasatosporales</taxon>
        <taxon>Streptomycetaceae</taxon>
        <taxon>Streptomyces</taxon>
    </lineage>
</organism>
<dbReference type="PIRSF" id="PIRSF006806">
    <property type="entry name" value="FTHF_cligase"/>
    <property type="match status" value="1"/>
</dbReference>
<dbReference type="PANTHER" id="PTHR23407">
    <property type="entry name" value="ATPASE INHIBITOR/5-FORMYLTETRAHYDROFOLATE CYCLO-LIGASE"/>
    <property type="match status" value="1"/>
</dbReference>
<comment type="catalytic activity">
    <reaction evidence="4">
        <text>(6S)-5-formyl-5,6,7,8-tetrahydrofolate + ATP = (6R)-5,10-methenyltetrahydrofolate + ADP + phosphate</text>
        <dbReference type="Rhea" id="RHEA:10488"/>
        <dbReference type="ChEBI" id="CHEBI:30616"/>
        <dbReference type="ChEBI" id="CHEBI:43474"/>
        <dbReference type="ChEBI" id="CHEBI:57455"/>
        <dbReference type="ChEBI" id="CHEBI:57457"/>
        <dbReference type="ChEBI" id="CHEBI:456216"/>
        <dbReference type="EC" id="6.3.3.2"/>
    </reaction>
</comment>
<evidence type="ECO:0000256" key="4">
    <source>
        <dbReference type="RuleBase" id="RU361279"/>
    </source>
</evidence>
<dbReference type="InterPro" id="IPR024185">
    <property type="entry name" value="FTHF_cligase-like_sf"/>
</dbReference>
<dbReference type="InterPro" id="IPR037171">
    <property type="entry name" value="NagB/RpiA_transferase-like"/>
</dbReference>
<evidence type="ECO:0000256" key="3">
    <source>
        <dbReference type="ARBA" id="ARBA00022840"/>
    </source>
</evidence>
<name>A0ABN3Q876_9ACTN</name>
<comment type="similarity">
    <text evidence="1 4">Belongs to the 5-formyltetrahydrofolate cyclo-ligase family.</text>
</comment>
<reference evidence="5 6" key="1">
    <citation type="journal article" date="2019" name="Int. J. Syst. Evol. Microbiol.">
        <title>The Global Catalogue of Microorganisms (GCM) 10K type strain sequencing project: providing services to taxonomists for standard genome sequencing and annotation.</title>
        <authorList>
            <consortium name="The Broad Institute Genomics Platform"/>
            <consortium name="The Broad Institute Genome Sequencing Center for Infectious Disease"/>
            <person name="Wu L."/>
            <person name="Ma J."/>
        </authorList>
    </citation>
    <scope>NUCLEOTIDE SEQUENCE [LARGE SCALE GENOMIC DNA]</scope>
    <source>
        <strain evidence="5 6">JCM 16373</strain>
    </source>
</reference>
<evidence type="ECO:0000256" key="2">
    <source>
        <dbReference type="ARBA" id="ARBA00022741"/>
    </source>
</evidence>